<evidence type="ECO:0000313" key="3">
    <source>
        <dbReference type="Proteomes" id="UP001273531"/>
    </source>
</evidence>
<evidence type="ECO:0008006" key="4">
    <source>
        <dbReference type="Google" id="ProtNLM"/>
    </source>
</evidence>
<accession>A0ABU3Y287</accession>
<feature type="transmembrane region" description="Helical" evidence="1">
    <location>
        <begin position="12"/>
        <end position="36"/>
    </location>
</feature>
<feature type="transmembrane region" description="Helical" evidence="1">
    <location>
        <begin position="94"/>
        <end position="121"/>
    </location>
</feature>
<keyword evidence="3" id="KW-1185">Reference proteome</keyword>
<gene>
    <name evidence="2" type="ORF">RZN05_00700</name>
</gene>
<name>A0ABU3Y287_9SPHN</name>
<evidence type="ECO:0000256" key="1">
    <source>
        <dbReference type="SAM" id="Phobius"/>
    </source>
</evidence>
<proteinExistence type="predicted"/>
<dbReference type="Proteomes" id="UP001273531">
    <property type="component" value="Unassembled WGS sequence"/>
</dbReference>
<feature type="transmembrane region" description="Helical" evidence="1">
    <location>
        <begin position="141"/>
        <end position="171"/>
    </location>
</feature>
<keyword evidence="1" id="KW-0812">Transmembrane</keyword>
<reference evidence="2 3" key="1">
    <citation type="submission" date="2023-10" db="EMBL/GenBank/DDBJ databases">
        <title>Sphingomonas sp. HF-S4 16S ribosomal RNA gene Genome sequencing and assembly.</title>
        <authorList>
            <person name="Lee H."/>
        </authorList>
    </citation>
    <scope>NUCLEOTIDE SEQUENCE [LARGE SCALE GENOMIC DNA]</scope>
    <source>
        <strain evidence="2 3">HF-S4</strain>
    </source>
</reference>
<feature type="transmembrane region" description="Helical" evidence="1">
    <location>
        <begin position="191"/>
        <end position="211"/>
    </location>
</feature>
<feature type="transmembrane region" description="Helical" evidence="1">
    <location>
        <begin position="231"/>
        <end position="252"/>
    </location>
</feature>
<evidence type="ECO:0000313" key="2">
    <source>
        <dbReference type="EMBL" id="MDV3455485.1"/>
    </source>
</evidence>
<sequence>MVKMGTVWDRTAEFLGDNIAAVVPIALLAFFVPASIEGNFEAAMTGAGTGFKALLYTLQFVFALISLWGSLAITAMALDIASERSAANIATRRFLPALVVSVVMFAAACVLLLPIPALLLANGYDMNAMARGESVEMSMQVAGTIVVYALVALALLLWLVARLIVATPVVVRENRMLSALGESWSLTRGAALRIVGVILLFAIVSWVAGLAAKTVFGSIFALVAGNDGEGVTLATVMTSIVVAAVQSAFMVIPPAFTAKLYLALTARQGFRHGEVAA</sequence>
<dbReference type="EMBL" id="JAWJEJ010000001">
    <property type="protein sequence ID" value="MDV3455485.1"/>
    <property type="molecule type" value="Genomic_DNA"/>
</dbReference>
<keyword evidence="1" id="KW-1133">Transmembrane helix</keyword>
<organism evidence="2 3">
    <name type="scientific">Sphingomonas agrestis</name>
    <dbReference type="NCBI Taxonomy" id="3080540"/>
    <lineage>
        <taxon>Bacteria</taxon>
        <taxon>Pseudomonadati</taxon>
        <taxon>Pseudomonadota</taxon>
        <taxon>Alphaproteobacteria</taxon>
        <taxon>Sphingomonadales</taxon>
        <taxon>Sphingomonadaceae</taxon>
        <taxon>Sphingomonas</taxon>
    </lineage>
</organism>
<protein>
    <recommendedName>
        <fullName evidence="4">Glycerophosphoryl diester phosphodiesterase membrane domain-containing protein</fullName>
    </recommendedName>
</protein>
<comment type="caution">
    <text evidence="2">The sequence shown here is derived from an EMBL/GenBank/DDBJ whole genome shotgun (WGS) entry which is preliminary data.</text>
</comment>
<keyword evidence="1" id="KW-0472">Membrane</keyword>
<dbReference type="RefSeq" id="WP_317224706.1">
    <property type="nucleotide sequence ID" value="NZ_JAWJEJ010000001.1"/>
</dbReference>
<feature type="transmembrane region" description="Helical" evidence="1">
    <location>
        <begin position="56"/>
        <end position="82"/>
    </location>
</feature>